<dbReference type="eggNOG" id="KOG1338">
    <property type="taxonomic scope" value="Eukaryota"/>
</dbReference>
<evidence type="ECO:0000256" key="2">
    <source>
        <dbReference type="ARBA" id="ARBA00004514"/>
    </source>
</evidence>
<evidence type="ECO:0000256" key="1">
    <source>
        <dbReference type="ARBA" id="ARBA00004123"/>
    </source>
</evidence>
<dbReference type="SUPFAM" id="SSF81822">
    <property type="entry name" value="RuBisCo LSMT C-terminal, substrate-binding domain"/>
    <property type="match status" value="1"/>
</dbReference>
<comment type="subcellular location">
    <subcellularLocation>
        <location evidence="2">Cytoplasm</location>
        <location evidence="2">Cytosol</location>
    </subcellularLocation>
    <subcellularLocation>
        <location evidence="1">Nucleus</location>
    </subcellularLocation>
</comment>
<evidence type="ECO:0000256" key="17">
    <source>
        <dbReference type="ARBA" id="ARBA00073248"/>
    </source>
</evidence>
<dbReference type="InterPro" id="IPR015353">
    <property type="entry name" value="Rubisco_LSMT_subst-bd"/>
</dbReference>
<evidence type="ECO:0000256" key="9">
    <source>
        <dbReference type="ARBA" id="ARBA00022691"/>
    </source>
</evidence>
<keyword evidence="8" id="KW-0808">Transferase</keyword>
<evidence type="ECO:0000256" key="3">
    <source>
        <dbReference type="ARBA" id="ARBA00005598"/>
    </source>
</evidence>
<feature type="region of interest" description="Disordered" evidence="18">
    <location>
        <begin position="333"/>
        <end position="393"/>
    </location>
</feature>
<dbReference type="EMBL" id="KB030572">
    <property type="protein sequence ID" value="ELK14453.1"/>
    <property type="molecule type" value="Genomic_DNA"/>
</dbReference>
<feature type="domain" description="SET" evidence="19">
    <location>
        <begin position="430"/>
        <end position="660"/>
    </location>
</feature>
<evidence type="ECO:0000256" key="15">
    <source>
        <dbReference type="ARBA" id="ARBA00065655"/>
    </source>
</evidence>
<comment type="subunit">
    <text evidence="15">Monomer, homodimer and homotrimer; these structures are stabilized in the presence of S-adenosyl-L-methionine (SAM).</text>
</comment>
<dbReference type="GO" id="GO:0032259">
    <property type="term" value="P:methylation"/>
    <property type="evidence" value="ECO:0007669"/>
    <property type="project" value="UniProtKB-KW"/>
</dbReference>
<evidence type="ECO:0000256" key="13">
    <source>
        <dbReference type="ARBA" id="ARBA00050837"/>
    </source>
</evidence>
<protein>
    <recommendedName>
        <fullName evidence="4">N-lysine methyltransferase SETD6</fullName>
    </recommendedName>
    <alternativeName>
        <fullName evidence="17">N-lysine methyltransferase setd6</fullName>
    </alternativeName>
    <alternativeName>
        <fullName evidence="16">Protein NDRG4</fullName>
    </alternativeName>
    <alternativeName>
        <fullName evidence="11">SET domain-containing protein 6</fullName>
    </alternativeName>
</protein>
<organism evidence="20 21">
    <name type="scientific">Pteropus alecto</name>
    <name type="common">Black flying fox</name>
    <dbReference type="NCBI Taxonomy" id="9402"/>
    <lineage>
        <taxon>Eukaryota</taxon>
        <taxon>Metazoa</taxon>
        <taxon>Chordata</taxon>
        <taxon>Craniata</taxon>
        <taxon>Vertebrata</taxon>
        <taxon>Euteleostomi</taxon>
        <taxon>Mammalia</taxon>
        <taxon>Eutheria</taxon>
        <taxon>Laurasiatheria</taxon>
        <taxon>Chiroptera</taxon>
        <taxon>Yinpterochiroptera</taxon>
        <taxon>Pteropodoidea</taxon>
        <taxon>Pteropodidae</taxon>
        <taxon>Pteropodinae</taxon>
        <taxon>Pteropus</taxon>
    </lineage>
</organism>
<dbReference type="Pfam" id="PF03096">
    <property type="entry name" value="Ndr"/>
    <property type="match status" value="1"/>
</dbReference>
<dbReference type="InterPro" id="IPR046341">
    <property type="entry name" value="SET_dom_sf"/>
</dbReference>
<evidence type="ECO:0000256" key="11">
    <source>
        <dbReference type="ARBA" id="ARBA00030096"/>
    </source>
</evidence>
<dbReference type="PROSITE" id="PS50280">
    <property type="entry name" value="SET"/>
    <property type="match status" value="1"/>
</dbReference>
<evidence type="ECO:0000256" key="5">
    <source>
        <dbReference type="ARBA" id="ARBA00022481"/>
    </source>
</evidence>
<feature type="non-terminal residue" evidence="20">
    <location>
        <position position="1"/>
    </location>
</feature>
<dbReference type="Pfam" id="PF00856">
    <property type="entry name" value="SET"/>
    <property type="match status" value="1"/>
</dbReference>
<feature type="compositionally biased region" description="Polar residues" evidence="18">
    <location>
        <begin position="380"/>
        <end position="393"/>
    </location>
</feature>
<dbReference type="InterPro" id="IPR029058">
    <property type="entry name" value="AB_hydrolase_fold"/>
</dbReference>
<dbReference type="SUPFAM" id="SSF53474">
    <property type="entry name" value="alpha/beta-Hydrolases"/>
    <property type="match status" value="1"/>
</dbReference>
<dbReference type="InterPro" id="IPR004142">
    <property type="entry name" value="NDRG"/>
</dbReference>
<dbReference type="InParanoid" id="L5KUH8"/>
<dbReference type="AlphaFoldDB" id="L5KUH8"/>
<dbReference type="CDD" id="cd19178">
    <property type="entry name" value="SET_SETD6"/>
    <property type="match status" value="1"/>
</dbReference>
<keyword evidence="7" id="KW-0489">Methyltransferase</keyword>
<evidence type="ECO:0000256" key="10">
    <source>
        <dbReference type="ARBA" id="ARBA00023242"/>
    </source>
</evidence>
<evidence type="ECO:0000313" key="20">
    <source>
        <dbReference type="EMBL" id="ELK14453.1"/>
    </source>
</evidence>
<comment type="catalytic activity">
    <reaction evidence="12">
        <text>L-lysyl-[protein] + S-adenosyl-L-methionine = N(6)-methyl-L-lysyl-[protein] + S-adenosyl-L-homocysteine + H(+)</text>
        <dbReference type="Rhea" id="RHEA:51736"/>
        <dbReference type="Rhea" id="RHEA-COMP:9752"/>
        <dbReference type="Rhea" id="RHEA-COMP:13053"/>
        <dbReference type="ChEBI" id="CHEBI:15378"/>
        <dbReference type="ChEBI" id="CHEBI:29969"/>
        <dbReference type="ChEBI" id="CHEBI:57856"/>
        <dbReference type="ChEBI" id="CHEBI:59789"/>
        <dbReference type="ChEBI" id="CHEBI:61929"/>
    </reaction>
    <physiologicalReaction direction="left-to-right" evidence="12">
        <dbReference type="Rhea" id="RHEA:51737"/>
    </physiologicalReaction>
</comment>
<dbReference type="STRING" id="9402.L5KUH8"/>
<keyword evidence="9" id="KW-0949">S-adenosyl-L-methionine</keyword>
<evidence type="ECO:0000256" key="18">
    <source>
        <dbReference type="SAM" id="MobiDB-lite"/>
    </source>
</evidence>
<dbReference type="InterPro" id="IPR044430">
    <property type="entry name" value="SETD6_SET"/>
</dbReference>
<evidence type="ECO:0000256" key="8">
    <source>
        <dbReference type="ARBA" id="ARBA00022679"/>
    </source>
</evidence>
<keyword evidence="6" id="KW-0963">Cytoplasm</keyword>
<dbReference type="FunCoup" id="L5KUH8">
    <property type="interactions" value="1088"/>
</dbReference>
<evidence type="ECO:0000313" key="21">
    <source>
        <dbReference type="Proteomes" id="UP000010552"/>
    </source>
</evidence>
<comment type="catalytic activity">
    <reaction evidence="13">
        <text>L-lysyl(8)-[histone H2AZ] + S-adenosyl-L-methionine = N(6)-methyl-L-lysyl(8)-[histone H2AZ] + S-adenosyl-L-homocysteine + H(+)</text>
        <dbReference type="Rhea" id="RHEA:67808"/>
        <dbReference type="Rhea" id="RHEA-COMP:17357"/>
        <dbReference type="Rhea" id="RHEA-COMP:17358"/>
        <dbReference type="ChEBI" id="CHEBI:15378"/>
        <dbReference type="ChEBI" id="CHEBI:29969"/>
        <dbReference type="ChEBI" id="CHEBI:57856"/>
        <dbReference type="ChEBI" id="CHEBI:59789"/>
        <dbReference type="ChEBI" id="CHEBI:61929"/>
    </reaction>
    <physiologicalReaction direction="left-to-right" evidence="13">
        <dbReference type="Rhea" id="RHEA:67809"/>
    </physiologicalReaction>
</comment>
<comment type="function">
    <text evidence="14">Protein-lysine N-methyltransferase. Monomethylates 'Lys-310' of the RELA subunit of NF-kappa-B complex, leading to down-regulation of NF-kappa-B transcription factor activity. Monomethylates 'Lys-8' of H2AZ (H2AZK8me1). Required for the maintenance of embryonic stem cell self-renewal. Methylates PAK4.</text>
</comment>
<dbReference type="GO" id="GO:0016279">
    <property type="term" value="F:protein-lysine N-methyltransferase activity"/>
    <property type="evidence" value="ECO:0007669"/>
    <property type="project" value="InterPro"/>
</dbReference>
<evidence type="ECO:0000256" key="14">
    <source>
        <dbReference type="ARBA" id="ARBA00058562"/>
    </source>
</evidence>
<evidence type="ECO:0000256" key="4">
    <source>
        <dbReference type="ARBA" id="ARBA00016973"/>
    </source>
</evidence>
<dbReference type="Pfam" id="PF09273">
    <property type="entry name" value="Rubis-subs-bind"/>
    <property type="match status" value="1"/>
</dbReference>
<dbReference type="GO" id="GO:0005634">
    <property type="term" value="C:nucleus"/>
    <property type="evidence" value="ECO:0007669"/>
    <property type="project" value="UniProtKB-SubCell"/>
</dbReference>
<keyword evidence="10" id="KW-0539">Nucleus</keyword>
<dbReference type="InterPro" id="IPR001214">
    <property type="entry name" value="SET_dom"/>
</dbReference>
<evidence type="ECO:0000259" key="19">
    <source>
        <dbReference type="PROSITE" id="PS50280"/>
    </source>
</evidence>
<dbReference type="PANTHER" id="PTHR11034">
    <property type="entry name" value="N-MYC DOWNSTREAM REGULATED"/>
    <property type="match status" value="1"/>
</dbReference>
<keyword evidence="21" id="KW-1185">Reference proteome</keyword>
<proteinExistence type="inferred from homology"/>
<feature type="compositionally biased region" description="Low complexity" evidence="18">
    <location>
        <begin position="358"/>
        <end position="373"/>
    </location>
</feature>
<evidence type="ECO:0000256" key="12">
    <source>
        <dbReference type="ARBA" id="ARBA00047738"/>
    </source>
</evidence>
<dbReference type="FunFam" id="3.40.50.1820:FF:000009">
    <property type="entry name" value="NDRG family member 4"/>
    <property type="match status" value="1"/>
</dbReference>
<evidence type="ECO:0000256" key="7">
    <source>
        <dbReference type="ARBA" id="ARBA00022603"/>
    </source>
</evidence>
<evidence type="ECO:0000256" key="16">
    <source>
        <dbReference type="ARBA" id="ARBA00072001"/>
    </source>
</evidence>
<keyword evidence="5" id="KW-0488">Methylation</keyword>
<dbReference type="GO" id="GO:0016020">
    <property type="term" value="C:membrane"/>
    <property type="evidence" value="ECO:0007669"/>
    <property type="project" value="UniProtKB-ARBA"/>
</dbReference>
<dbReference type="Gene3D" id="3.90.1420.10">
    <property type="entry name" value="Rubisco LSMT, substrate-binding domain"/>
    <property type="match status" value="1"/>
</dbReference>
<dbReference type="FunFam" id="3.90.1420.10:FF:000002">
    <property type="entry name" value="N-lysine methyltransferase SETD6"/>
    <property type="match status" value="1"/>
</dbReference>
<comment type="similarity">
    <text evidence="3">Belongs to the NDRG family.</text>
</comment>
<sequence>GLLLHDVTMAGLQELRFPEEKPLLRGQDAAELENSDTFLLAVDTDWKEHDIETPYGLLHVVIRGSPKGNRPAILTYHDVGLNHKLCFNTFFNFEDMQEITKHFVVCHVDAPGQQVGASQFPQGYQFPSLEQLAAMLPSVVQHFGFKYVIGIGVGAGAYVLAKFALIFPDLVEGLVLMNIDPNGKGWIDWAATKVSVVPLAGGGGAQEELVNNTELVQSYRQQIGNVVNQANLQLFWNMYNSRRDLDINRPGTVPNAKTLRCPVMLVVGDNAPAEDGVVECNSKLDPTTTTFLKMADSGGLPQVTQPGKLTEAFKYFLQGMGYSKYTPPQKLVAGGNAGLTHPSGGAEKPVGMPSASMTRLARSRTASLTSASSVDGSRPQACTHSESSEGLGQVNHTMEVAGPVGARDPDLDPVAGFLSWCRRVGLELSPKVAVSRQGTVAGYGMVARESVQPGELLFAVPRAVLLSQHTCSISGLLERERGALQSQSGWVPLLLALLHELQAPASPWTPYFALWPELGSLEHPMFWPEEERRRLLQGTGVPEAVEKDLANIRSEYYSIVLPFMEAHPDLFSPRVRSLELYHQLVALVMAYSQALYGSFQEPLEEEDDEKEPNSPLMVPAADILNHLASHNANLEYSPNYLRMVATQPIPKGHEIFNTYGQMANWQLIHMYGFVEPYPNNTDDTADIQMVTVREAALQGTEVEAERVLLYERWNYLCKLEMVGEEGAFVIGREEVLTEEELTTTLKVLCMPAEEFREFKDQDGWGDDKKEEDSLTITNIPKLKKSWRQLLRDSVLLTLQTYATDLKTEQDLLSNKEVYAKLSWREQQALQVRYGQKMILHQLLELTG</sequence>
<evidence type="ECO:0000256" key="6">
    <source>
        <dbReference type="ARBA" id="ARBA00022490"/>
    </source>
</evidence>
<dbReference type="Gene3D" id="3.40.50.1820">
    <property type="entry name" value="alpha/beta hydrolase"/>
    <property type="match status" value="1"/>
</dbReference>
<gene>
    <name evidence="20" type="ORF">PAL_GLEAN10016176</name>
</gene>
<name>L5KUH8_PTEAL</name>
<accession>L5KUH8</accession>
<reference evidence="21" key="1">
    <citation type="journal article" date="2013" name="Science">
        <title>Comparative analysis of bat genomes provides insight into the evolution of flight and immunity.</title>
        <authorList>
            <person name="Zhang G."/>
            <person name="Cowled C."/>
            <person name="Shi Z."/>
            <person name="Huang Z."/>
            <person name="Bishop-Lilly K.A."/>
            <person name="Fang X."/>
            <person name="Wynne J.W."/>
            <person name="Xiong Z."/>
            <person name="Baker M.L."/>
            <person name="Zhao W."/>
            <person name="Tachedjian M."/>
            <person name="Zhu Y."/>
            <person name="Zhou P."/>
            <person name="Jiang X."/>
            <person name="Ng J."/>
            <person name="Yang L."/>
            <person name="Wu L."/>
            <person name="Xiao J."/>
            <person name="Feng Y."/>
            <person name="Chen Y."/>
            <person name="Sun X."/>
            <person name="Zhang Y."/>
            <person name="Marsh G.A."/>
            <person name="Crameri G."/>
            <person name="Broder C.C."/>
            <person name="Frey K.G."/>
            <person name="Wang L.F."/>
            <person name="Wang J."/>
        </authorList>
    </citation>
    <scope>NUCLEOTIDE SEQUENCE [LARGE SCALE GENOMIC DNA]</scope>
</reference>
<dbReference type="GO" id="GO:0005829">
    <property type="term" value="C:cytosol"/>
    <property type="evidence" value="ECO:0007669"/>
    <property type="project" value="UniProtKB-SubCell"/>
</dbReference>
<dbReference type="FunFam" id="3.90.1410.10:FF:000004">
    <property type="entry name" value="N-lysine methyltransferase SETD6"/>
    <property type="match status" value="1"/>
</dbReference>
<dbReference type="InterPro" id="IPR036464">
    <property type="entry name" value="Rubisco_LSMT_subst-bd_sf"/>
</dbReference>
<dbReference type="Gene3D" id="3.90.1410.10">
    <property type="entry name" value="set domain protein methyltransferase, domain 1"/>
    <property type="match status" value="1"/>
</dbReference>
<dbReference type="SUPFAM" id="SSF82199">
    <property type="entry name" value="SET domain"/>
    <property type="match status" value="1"/>
</dbReference>
<dbReference type="Proteomes" id="UP000010552">
    <property type="component" value="Unassembled WGS sequence"/>
</dbReference>